<dbReference type="AlphaFoldDB" id="A0A4C1WFE3"/>
<dbReference type="EMBL" id="BGZK01000559">
    <property type="protein sequence ID" value="GBP50156.1"/>
    <property type="molecule type" value="Genomic_DNA"/>
</dbReference>
<evidence type="ECO:0000313" key="1">
    <source>
        <dbReference type="EMBL" id="GBP50156.1"/>
    </source>
</evidence>
<sequence length="102" mass="11651">MVSLHRVDPQDVSDVAFVALCSTLTSGTHTASGGRACRCWRTSELSADHIRNVRYLLNCKWHSFVIFLYFGLRTLDSQAFHTRPMPLRGYRCCQRVHTPRPA</sequence>
<dbReference type="Proteomes" id="UP000299102">
    <property type="component" value="Unassembled WGS sequence"/>
</dbReference>
<evidence type="ECO:0000313" key="2">
    <source>
        <dbReference type="Proteomes" id="UP000299102"/>
    </source>
</evidence>
<comment type="caution">
    <text evidence="1">The sequence shown here is derived from an EMBL/GenBank/DDBJ whole genome shotgun (WGS) entry which is preliminary data.</text>
</comment>
<name>A0A4C1WFE3_EUMVA</name>
<accession>A0A4C1WFE3</accession>
<protein>
    <submittedName>
        <fullName evidence="1">Uncharacterized protein</fullName>
    </submittedName>
</protein>
<organism evidence="1 2">
    <name type="scientific">Eumeta variegata</name>
    <name type="common">Bagworm moth</name>
    <name type="synonym">Eumeta japonica</name>
    <dbReference type="NCBI Taxonomy" id="151549"/>
    <lineage>
        <taxon>Eukaryota</taxon>
        <taxon>Metazoa</taxon>
        <taxon>Ecdysozoa</taxon>
        <taxon>Arthropoda</taxon>
        <taxon>Hexapoda</taxon>
        <taxon>Insecta</taxon>
        <taxon>Pterygota</taxon>
        <taxon>Neoptera</taxon>
        <taxon>Endopterygota</taxon>
        <taxon>Lepidoptera</taxon>
        <taxon>Glossata</taxon>
        <taxon>Ditrysia</taxon>
        <taxon>Tineoidea</taxon>
        <taxon>Psychidae</taxon>
        <taxon>Oiketicinae</taxon>
        <taxon>Eumeta</taxon>
    </lineage>
</organism>
<proteinExistence type="predicted"/>
<reference evidence="1 2" key="1">
    <citation type="journal article" date="2019" name="Commun. Biol.">
        <title>The bagworm genome reveals a unique fibroin gene that provides high tensile strength.</title>
        <authorList>
            <person name="Kono N."/>
            <person name="Nakamura H."/>
            <person name="Ohtoshi R."/>
            <person name="Tomita M."/>
            <person name="Numata K."/>
            <person name="Arakawa K."/>
        </authorList>
    </citation>
    <scope>NUCLEOTIDE SEQUENCE [LARGE SCALE GENOMIC DNA]</scope>
</reference>
<gene>
    <name evidence="1" type="ORF">EVAR_42837_1</name>
</gene>
<keyword evidence="2" id="KW-1185">Reference proteome</keyword>